<proteinExistence type="predicted"/>
<keyword evidence="1" id="KW-0175">Coiled coil</keyword>
<dbReference type="AlphaFoldDB" id="A0A850RJT0"/>
<comment type="caution">
    <text evidence="3">The sequence shown here is derived from an EMBL/GenBank/DDBJ whole genome shotgun (WGS) entry which is preliminary data.</text>
</comment>
<feature type="coiled-coil region" evidence="1">
    <location>
        <begin position="195"/>
        <end position="229"/>
    </location>
</feature>
<evidence type="ECO:0000256" key="2">
    <source>
        <dbReference type="SAM" id="MobiDB-lite"/>
    </source>
</evidence>
<evidence type="ECO:0000313" key="3">
    <source>
        <dbReference type="EMBL" id="NVZ11362.1"/>
    </source>
</evidence>
<organism evidence="3 4">
    <name type="scientific">Allochromatium humboldtianum</name>
    <dbReference type="NCBI Taxonomy" id="504901"/>
    <lineage>
        <taxon>Bacteria</taxon>
        <taxon>Pseudomonadati</taxon>
        <taxon>Pseudomonadota</taxon>
        <taxon>Gammaproteobacteria</taxon>
        <taxon>Chromatiales</taxon>
        <taxon>Chromatiaceae</taxon>
        <taxon>Allochromatium</taxon>
    </lineage>
</organism>
<evidence type="ECO:0000256" key="1">
    <source>
        <dbReference type="SAM" id="Coils"/>
    </source>
</evidence>
<reference evidence="3 4" key="1">
    <citation type="submission" date="2020-06" db="EMBL/GenBank/DDBJ databases">
        <title>Whole-genome sequence of Allochromatium humboldtianum DSM 21881, type strain.</title>
        <authorList>
            <person name="Kyndt J.A."/>
            <person name="Meyer T.E."/>
        </authorList>
    </citation>
    <scope>NUCLEOTIDE SEQUENCE [LARGE SCALE GENOMIC DNA]</scope>
    <source>
        <strain evidence="3 4">DSM 21881</strain>
    </source>
</reference>
<gene>
    <name evidence="3" type="ORF">HW932_19105</name>
</gene>
<feature type="compositionally biased region" description="Low complexity" evidence="2">
    <location>
        <begin position="1"/>
        <end position="21"/>
    </location>
</feature>
<feature type="coiled-coil region" evidence="1">
    <location>
        <begin position="136"/>
        <end position="170"/>
    </location>
</feature>
<evidence type="ECO:0000313" key="4">
    <source>
        <dbReference type="Proteomes" id="UP000592294"/>
    </source>
</evidence>
<dbReference type="EMBL" id="JABZEO010000020">
    <property type="protein sequence ID" value="NVZ11362.1"/>
    <property type="molecule type" value="Genomic_DNA"/>
</dbReference>
<dbReference type="RefSeq" id="WP_176978063.1">
    <property type="nucleotide sequence ID" value="NZ_JABZEO010000020.1"/>
</dbReference>
<accession>A0A850RJT0</accession>
<feature type="compositionally biased region" description="Basic and acidic residues" evidence="2">
    <location>
        <begin position="22"/>
        <end position="32"/>
    </location>
</feature>
<dbReference type="Proteomes" id="UP000592294">
    <property type="component" value="Unassembled WGS sequence"/>
</dbReference>
<protein>
    <submittedName>
        <fullName evidence="3">Uncharacterized protein</fullName>
    </submittedName>
</protein>
<name>A0A850RJT0_9GAMM</name>
<feature type="region of interest" description="Disordered" evidence="2">
    <location>
        <begin position="1"/>
        <end position="32"/>
    </location>
</feature>
<keyword evidence="4" id="KW-1185">Reference proteome</keyword>
<sequence>MTTTTTKPKAKTTAPKTPTAAERLEQATQHAREAKAALEAAWIADKPTADLRTAHQAALDAMGEAKAALEAERRAEAEAARQAEQQRIAPMVEQMVGEVLEPLKVRIEQGFSIDAPGLPEVYTEWAVKSIHARERLEVIEQAMQESSTRVAELDSRIEKLKADRVALIARRAQGDTREDDAAQLALIDADTEALVSLAREARTEAEQVARELESARKAAETASAGWENERRRAMAEFFEQAARRVESLLGDCFTEQQKGRRGSLHAPMFWDDRVRAVARMKPLDMGEAA</sequence>